<comment type="function">
    <text evidence="1">Is involved in generating a small heat-stable compound (Nod), an acylated oligomer of N-acetylglucosamine, that stimulates mitosis in various plant protoplasts.</text>
</comment>
<evidence type="ECO:0000313" key="7">
    <source>
        <dbReference type="Proteomes" id="UP000584642"/>
    </source>
</evidence>
<dbReference type="PANTHER" id="PTHR10587:SF125">
    <property type="entry name" value="POLYSACCHARIDE DEACETYLASE YHEN-RELATED"/>
    <property type="match status" value="1"/>
</dbReference>
<evidence type="ECO:0000256" key="3">
    <source>
        <dbReference type="ARBA" id="ARBA00020071"/>
    </source>
</evidence>
<keyword evidence="7" id="KW-1185">Reference proteome</keyword>
<evidence type="ECO:0000259" key="5">
    <source>
        <dbReference type="PROSITE" id="PS51677"/>
    </source>
</evidence>
<evidence type="ECO:0000256" key="4">
    <source>
        <dbReference type="ARBA" id="ARBA00032976"/>
    </source>
</evidence>
<gene>
    <name evidence="6" type="ORF">HND93_23140</name>
</gene>
<dbReference type="PANTHER" id="PTHR10587">
    <property type="entry name" value="GLYCOSYL TRANSFERASE-RELATED"/>
    <property type="match status" value="1"/>
</dbReference>
<dbReference type="EMBL" id="JABFDB010000019">
    <property type="protein sequence ID" value="NYZ22616.1"/>
    <property type="molecule type" value="Genomic_DNA"/>
</dbReference>
<dbReference type="Pfam" id="PF01522">
    <property type="entry name" value="Polysacc_deac_1"/>
    <property type="match status" value="1"/>
</dbReference>
<evidence type="ECO:0000256" key="2">
    <source>
        <dbReference type="ARBA" id="ARBA00010973"/>
    </source>
</evidence>
<protein>
    <recommendedName>
        <fullName evidence="3">Chitooligosaccharide deacetylase</fullName>
    </recommendedName>
    <alternativeName>
        <fullName evidence="4">Nodulation protein B</fullName>
    </alternativeName>
</protein>
<dbReference type="CDD" id="cd10917">
    <property type="entry name" value="CE4_NodB_like_6s_7s"/>
    <property type="match status" value="1"/>
</dbReference>
<sequence length="221" mass="24417">MTTLTLTFDNGPVPGATDAILDRLRDRGLLATFFVIGERLLDPAGRRLAERARAEGHWIGNHTLTHTKPFGEYEEPGHAAVEIGGAEALIGDLASPERFFRPVGRGQLGPHLLTPEARDHLIDHRYTLVTWNNVPRDWVEPQRDWLERAIDGMAASERNLIVLHDHCIVEMLDTLDAFLDRMAADGVEIVQAMPEECLPIRRGRVVLPIDGFVGDAAAPGA</sequence>
<organism evidence="6 7">
    <name type="scientific">Azospirillum oleiclasticum</name>
    <dbReference type="NCBI Taxonomy" id="2735135"/>
    <lineage>
        <taxon>Bacteria</taxon>
        <taxon>Pseudomonadati</taxon>
        <taxon>Pseudomonadota</taxon>
        <taxon>Alphaproteobacteria</taxon>
        <taxon>Rhodospirillales</taxon>
        <taxon>Azospirillaceae</taxon>
        <taxon>Azospirillum</taxon>
    </lineage>
</organism>
<comment type="similarity">
    <text evidence="2">Belongs to the polysaccharide deacetylase family.</text>
</comment>
<name>A0ABX2TE55_9PROT</name>
<dbReference type="Gene3D" id="3.20.20.370">
    <property type="entry name" value="Glycoside hydrolase/deacetylase"/>
    <property type="match status" value="1"/>
</dbReference>
<comment type="caution">
    <text evidence="6">The sequence shown here is derived from an EMBL/GenBank/DDBJ whole genome shotgun (WGS) entry which is preliminary data.</text>
</comment>
<feature type="domain" description="NodB homology" evidence="5">
    <location>
        <begin position="2"/>
        <end position="190"/>
    </location>
</feature>
<dbReference type="InterPro" id="IPR002509">
    <property type="entry name" value="NODB_dom"/>
</dbReference>
<evidence type="ECO:0000313" key="6">
    <source>
        <dbReference type="EMBL" id="NYZ22616.1"/>
    </source>
</evidence>
<dbReference type="RefSeq" id="WP_180284380.1">
    <property type="nucleotide sequence ID" value="NZ_JABFDB010000019.1"/>
</dbReference>
<dbReference type="InterPro" id="IPR011330">
    <property type="entry name" value="Glyco_hydro/deAcase_b/a-brl"/>
</dbReference>
<reference evidence="6 7" key="1">
    <citation type="submission" date="2020-05" db="EMBL/GenBank/DDBJ databases">
        <title>Azospirillum oleiclasticum sp. nov, a nitrogen-fixing and heavy crude oil-emulsifying bacterium isolated from the crude oil of Yumen Oilfield.</title>
        <authorList>
            <person name="Wu D."/>
            <person name="Cai M."/>
            <person name="Zhang X."/>
        </authorList>
    </citation>
    <scope>NUCLEOTIDE SEQUENCE [LARGE SCALE GENOMIC DNA]</scope>
    <source>
        <strain evidence="6 7">ROY-1-1-2</strain>
    </source>
</reference>
<accession>A0ABX2TE55</accession>
<dbReference type="SUPFAM" id="SSF88713">
    <property type="entry name" value="Glycoside hydrolase/deacetylase"/>
    <property type="match status" value="1"/>
</dbReference>
<dbReference type="Proteomes" id="UP000584642">
    <property type="component" value="Unassembled WGS sequence"/>
</dbReference>
<evidence type="ECO:0000256" key="1">
    <source>
        <dbReference type="ARBA" id="ARBA00003236"/>
    </source>
</evidence>
<dbReference type="PROSITE" id="PS51677">
    <property type="entry name" value="NODB"/>
    <property type="match status" value="1"/>
</dbReference>
<dbReference type="InterPro" id="IPR050248">
    <property type="entry name" value="Polysacc_deacetylase_ArnD"/>
</dbReference>
<proteinExistence type="inferred from homology"/>